<protein>
    <submittedName>
        <fullName evidence="2">Uncharacterized protein</fullName>
    </submittedName>
</protein>
<evidence type="ECO:0000313" key="3">
    <source>
        <dbReference type="Proteomes" id="UP001500603"/>
    </source>
</evidence>
<comment type="caution">
    <text evidence="2">The sequence shown here is derived from an EMBL/GenBank/DDBJ whole genome shotgun (WGS) entry which is preliminary data.</text>
</comment>
<dbReference type="Gene3D" id="3.40.50.300">
    <property type="entry name" value="P-loop containing nucleotide triphosphate hydrolases"/>
    <property type="match status" value="1"/>
</dbReference>
<evidence type="ECO:0000256" key="1">
    <source>
        <dbReference type="SAM" id="MobiDB-lite"/>
    </source>
</evidence>
<organism evidence="2 3">
    <name type="scientific">Nocardia callitridis</name>
    <dbReference type="NCBI Taxonomy" id="648753"/>
    <lineage>
        <taxon>Bacteria</taxon>
        <taxon>Bacillati</taxon>
        <taxon>Actinomycetota</taxon>
        <taxon>Actinomycetes</taxon>
        <taxon>Mycobacteriales</taxon>
        <taxon>Nocardiaceae</taxon>
        <taxon>Nocardia</taxon>
    </lineage>
</organism>
<gene>
    <name evidence="2" type="ORF">GCM10023318_31770</name>
</gene>
<feature type="compositionally biased region" description="Basic and acidic residues" evidence="1">
    <location>
        <begin position="139"/>
        <end position="150"/>
    </location>
</feature>
<dbReference type="InterPro" id="IPR027417">
    <property type="entry name" value="P-loop_NTPase"/>
</dbReference>
<proteinExistence type="predicted"/>
<feature type="region of interest" description="Disordered" evidence="1">
    <location>
        <begin position="112"/>
        <end position="150"/>
    </location>
</feature>
<accession>A0ABP9KET2</accession>
<dbReference type="Proteomes" id="UP001500603">
    <property type="component" value="Unassembled WGS sequence"/>
</dbReference>
<keyword evidence="3" id="KW-1185">Reference proteome</keyword>
<dbReference type="EMBL" id="BAABJM010000002">
    <property type="protein sequence ID" value="GAA5055519.1"/>
    <property type="molecule type" value="Genomic_DNA"/>
</dbReference>
<evidence type="ECO:0000313" key="2">
    <source>
        <dbReference type="EMBL" id="GAA5055519.1"/>
    </source>
</evidence>
<name>A0ABP9KET2_9NOCA</name>
<sequence>MGANYRALGYQRLVYTDTASVSAEVIDQSTEAMGDHPNGTGVLLTRTDATAHRRIGQREIGSELDIPLERSAAMARRLEGCSPSWVHRIATDDRTTTEIATAVVLLTEWLPSPSRTDHVQPDAGRGGRNTHESPPGDEAQPRRQPPEALRRFDFRIRVIARVPPNR</sequence>
<reference evidence="3" key="1">
    <citation type="journal article" date="2019" name="Int. J. Syst. Evol. Microbiol.">
        <title>The Global Catalogue of Microorganisms (GCM) 10K type strain sequencing project: providing services to taxonomists for standard genome sequencing and annotation.</title>
        <authorList>
            <consortium name="The Broad Institute Genomics Platform"/>
            <consortium name="The Broad Institute Genome Sequencing Center for Infectious Disease"/>
            <person name="Wu L."/>
            <person name="Ma J."/>
        </authorList>
    </citation>
    <scope>NUCLEOTIDE SEQUENCE [LARGE SCALE GENOMIC DNA]</scope>
    <source>
        <strain evidence="3">JCM 18298</strain>
    </source>
</reference>